<organism evidence="4 5">
    <name type="scientific">Olea europaea subsp. europaea</name>
    <dbReference type="NCBI Taxonomy" id="158383"/>
    <lineage>
        <taxon>Eukaryota</taxon>
        <taxon>Viridiplantae</taxon>
        <taxon>Streptophyta</taxon>
        <taxon>Embryophyta</taxon>
        <taxon>Tracheophyta</taxon>
        <taxon>Spermatophyta</taxon>
        <taxon>Magnoliopsida</taxon>
        <taxon>eudicotyledons</taxon>
        <taxon>Gunneridae</taxon>
        <taxon>Pentapetalae</taxon>
        <taxon>asterids</taxon>
        <taxon>lamiids</taxon>
        <taxon>Lamiales</taxon>
        <taxon>Oleaceae</taxon>
        <taxon>Oleeae</taxon>
        <taxon>Olea</taxon>
    </lineage>
</organism>
<evidence type="ECO:0000256" key="2">
    <source>
        <dbReference type="ARBA" id="ARBA00047984"/>
    </source>
</evidence>
<keyword evidence="4" id="KW-0347">Helicase</keyword>
<evidence type="ECO:0000256" key="1">
    <source>
        <dbReference type="ARBA" id="ARBA00012552"/>
    </source>
</evidence>
<feature type="domain" description="C2H2-type" evidence="3">
    <location>
        <begin position="301"/>
        <end position="322"/>
    </location>
</feature>
<dbReference type="SUPFAM" id="SSF57850">
    <property type="entry name" value="RING/U-box"/>
    <property type="match status" value="1"/>
</dbReference>
<sequence>MDSTKYVAYKSELTIAKHTLKCYKGLPIYVYRPAENSADRRDQLTLISCITADEAQERSSSIDFFLAITKNLLGQRPDLRLIIMSATADADQLANYNFCSGTFHVAGRNYPIDINMPRSMKGLLEPEILMIRLGVAVLRILALGIKNVQDFDFVDAPSVRTIEMAIINIQLGAVVVRDGVHELKKRRLGFSRVGKCGNALWYNQLGYKVASTGTRSTVFVTVSGGTYRFCPSPDCPSVYRVEIMGLHANYLPVEFKDGPDSSLQECSKWRENVRKYSCCGFTIEKMDGCNHIECRCGRHVCWVCLKCFGRIDECYGHLRSVHLGII</sequence>
<accession>A0A8S0SPT9</accession>
<evidence type="ECO:0000313" key="4">
    <source>
        <dbReference type="EMBL" id="CAA2993658.1"/>
    </source>
</evidence>
<dbReference type="AlphaFoldDB" id="A0A8S0SPT9"/>
<dbReference type="EMBL" id="CACTIH010005453">
    <property type="protein sequence ID" value="CAA2993658.1"/>
    <property type="molecule type" value="Genomic_DNA"/>
</dbReference>
<reference evidence="4 5" key="1">
    <citation type="submission" date="2019-12" db="EMBL/GenBank/DDBJ databases">
        <authorList>
            <person name="Alioto T."/>
            <person name="Alioto T."/>
            <person name="Gomez Garrido J."/>
        </authorList>
    </citation>
    <scope>NUCLEOTIDE SEQUENCE [LARGE SCALE GENOMIC DNA]</scope>
</reference>
<dbReference type="PANTHER" id="PTHR18934">
    <property type="entry name" value="ATP-DEPENDENT RNA HELICASE"/>
    <property type="match status" value="1"/>
</dbReference>
<dbReference type="Gramene" id="OE9A088533T1">
    <property type="protein sequence ID" value="OE9A088533C1"/>
    <property type="gene ID" value="OE9A088533"/>
</dbReference>
<dbReference type="Gene3D" id="1.10.10.2130">
    <property type="entry name" value="DEAH helicase family, winged-helix domain"/>
    <property type="match status" value="1"/>
</dbReference>
<keyword evidence="4" id="KW-0378">Hydrolase</keyword>
<dbReference type="OrthoDB" id="1691164at2759"/>
<dbReference type="PROSITE" id="PS00028">
    <property type="entry name" value="ZINC_FINGER_C2H2_1"/>
    <property type="match status" value="1"/>
</dbReference>
<comment type="caution">
    <text evidence="4">The sequence shown here is derived from an EMBL/GenBank/DDBJ whole genome shotgun (WGS) entry which is preliminary data.</text>
</comment>
<dbReference type="InterPro" id="IPR013087">
    <property type="entry name" value="Znf_C2H2_type"/>
</dbReference>
<dbReference type="PANTHER" id="PTHR18934:SF81">
    <property type="entry name" value="ATP-DEPENDENT RNA HELICASE DEAH11, CHLOROPLASTIC-RELATED"/>
    <property type="match status" value="1"/>
</dbReference>
<dbReference type="Gene3D" id="1.20.120.1750">
    <property type="match status" value="1"/>
</dbReference>
<keyword evidence="4" id="KW-0547">Nucleotide-binding</keyword>
<evidence type="ECO:0000313" key="5">
    <source>
        <dbReference type="Proteomes" id="UP000594638"/>
    </source>
</evidence>
<dbReference type="GO" id="GO:0003724">
    <property type="term" value="F:RNA helicase activity"/>
    <property type="evidence" value="ECO:0007669"/>
    <property type="project" value="UniProtKB-EC"/>
</dbReference>
<comment type="catalytic activity">
    <reaction evidence="2">
        <text>ATP + H2O = ADP + phosphate + H(+)</text>
        <dbReference type="Rhea" id="RHEA:13065"/>
        <dbReference type="ChEBI" id="CHEBI:15377"/>
        <dbReference type="ChEBI" id="CHEBI:15378"/>
        <dbReference type="ChEBI" id="CHEBI:30616"/>
        <dbReference type="ChEBI" id="CHEBI:43474"/>
        <dbReference type="ChEBI" id="CHEBI:456216"/>
        <dbReference type="EC" id="3.6.4.13"/>
    </reaction>
</comment>
<evidence type="ECO:0000259" key="3">
    <source>
        <dbReference type="PROSITE" id="PS00028"/>
    </source>
</evidence>
<dbReference type="InterPro" id="IPR042035">
    <property type="entry name" value="DEAH_win-hel_dom"/>
</dbReference>
<name>A0A8S0SPT9_OLEEU</name>
<keyword evidence="5" id="KW-1185">Reference proteome</keyword>
<dbReference type="Proteomes" id="UP000594638">
    <property type="component" value="Unassembled WGS sequence"/>
</dbReference>
<dbReference type="GO" id="GO:0003723">
    <property type="term" value="F:RNA binding"/>
    <property type="evidence" value="ECO:0007669"/>
    <property type="project" value="TreeGrafter"/>
</dbReference>
<dbReference type="EC" id="3.6.4.13" evidence="1"/>
<protein>
    <recommendedName>
        <fullName evidence="1">RNA helicase</fullName>
        <ecNumber evidence="1">3.6.4.13</ecNumber>
    </recommendedName>
</protein>
<keyword evidence="4" id="KW-0067">ATP-binding</keyword>
<gene>
    <name evidence="4" type="ORF">OLEA9_A088533</name>
</gene>
<dbReference type="Gene3D" id="3.40.50.300">
    <property type="entry name" value="P-loop containing nucleotide triphosphate hydrolases"/>
    <property type="match status" value="1"/>
</dbReference>
<dbReference type="InterPro" id="IPR027417">
    <property type="entry name" value="P-loop_NTPase"/>
</dbReference>
<proteinExistence type="predicted"/>